<name>A0A2G5SDM7_9PELO</name>
<protein>
    <submittedName>
        <fullName evidence="2">Uncharacterized protein</fullName>
    </submittedName>
</protein>
<feature type="region of interest" description="Disordered" evidence="1">
    <location>
        <begin position="187"/>
        <end position="241"/>
    </location>
</feature>
<sequence>MLKRQMECDRDFGRGQGNSKARKTSEPANVSTKSSAPYNCYTIFINKTSLMNTSTYWPKTSRMNRLELEAKDRVIAEKDRMIEDQRGRIEVLEGRQHIEADVFILREIRRQEAAEAAGGPGSPGSPNLPAFLYEAPATPQAAVAHAEDAAPSREPFAPHDAAPPARTIKQELKDQEKKETHHMCHSTAGNFRIGPKRGVSYTRSRSRDSGDGWMLRELPSSEVDSEAHRRRNEPQLRGKPKVKVARGRSRVSSWRNRTRDFSLSKPASYHCAIEPLETVDLLLN</sequence>
<organism evidence="2 3">
    <name type="scientific">Caenorhabditis nigoni</name>
    <dbReference type="NCBI Taxonomy" id="1611254"/>
    <lineage>
        <taxon>Eukaryota</taxon>
        <taxon>Metazoa</taxon>
        <taxon>Ecdysozoa</taxon>
        <taxon>Nematoda</taxon>
        <taxon>Chromadorea</taxon>
        <taxon>Rhabditida</taxon>
        <taxon>Rhabditina</taxon>
        <taxon>Rhabditomorpha</taxon>
        <taxon>Rhabditoidea</taxon>
        <taxon>Rhabditidae</taxon>
        <taxon>Peloderinae</taxon>
        <taxon>Caenorhabditis</taxon>
    </lineage>
</organism>
<dbReference type="Proteomes" id="UP000230233">
    <property type="component" value="Unassembled WGS sequence"/>
</dbReference>
<gene>
    <name evidence="2" type="ORF">B9Z55_027933</name>
</gene>
<evidence type="ECO:0000256" key="1">
    <source>
        <dbReference type="SAM" id="MobiDB-lite"/>
    </source>
</evidence>
<evidence type="ECO:0000313" key="3">
    <source>
        <dbReference type="Proteomes" id="UP000230233"/>
    </source>
</evidence>
<dbReference type="EMBL" id="PDUG01000015">
    <property type="protein sequence ID" value="PIC13032.1"/>
    <property type="molecule type" value="Genomic_DNA"/>
</dbReference>
<feature type="compositionally biased region" description="Basic and acidic residues" evidence="1">
    <location>
        <begin position="1"/>
        <end position="13"/>
    </location>
</feature>
<feature type="region of interest" description="Disordered" evidence="1">
    <location>
        <begin position="1"/>
        <end position="33"/>
    </location>
</feature>
<dbReference type="AlphaFoldDB" id="A0A2G5SDM7"/>
<proteinExistence type="predicted"/>
<comment type="caution">
    <text evidence="2">The sequence shown here is derived from an EMBL/GenBank/DDBJ whole genome shotgun (WGS) entry which is preliminary data.</text>
</comment>
<feature type="region of interest" description="Disordered" evidence="1">
    <location>
        <begin position="139"/>
        <end position="163"/>
    </location>
</feature>
<evidence type="ECO:0000313" key="2">
    <source>
        <dbReference type="EMBL" id="PIC13032.1"/>
    </source>
</evidence>
<keyword evidence="3" id="KW-1185">Reference proteome</keyword>
<accession>A0A2G5SDM7</accession>
<reference evidence="3" key="1">
    <citation type="submission" date="2017-10" db="EMBL/GenBank/DDBJ databases">
        <title>Rapid genome shrinkage in a self-fertile nematode reveals novel sperm competition proteins.</title>
        <authorList>
            <person name="Yin D."/>
            <person name="Schwarz E.M."/>
            <person name="Thomas C.G."/>
            <person name="Felde R.L."/>
            <person name="Korf I.F."/>
            <person name="Cutter A.D."/>
            <person name="Schartner C.M."/>
            <person name="Ralston E.J."/>
            <person name="Meyer B.J."/>
            <person name="Haag E.S."/>
        </authorList>
    </citation>
    <scope>NUCLEOTIDE SEQUENCE [LARGE SCALE GENOMIC DNA]</scope>
    <source>
        <strain evidence="3">JU1422</strain>
    </source>
</reference>